<keyword evidence="3" id="KW-1185">Reference proteome</keyword>
<gene>
    <name evidence="2" type="ORF">ASPSYDRAFT_475606</name>
</gene>
<protein>
    <submittedName>
        <fullName evidence="2">Uncharacterized protein</fullName>
    </submittedName>
</protein>
<dbReference type="VEuPathDB" id="FungiDB:ASPSYDRAFT_475606"/>
<feature type="compositionally biased region" description="Acidic residues" evidence="1">
    <location>
        <begin position="254"/>
        <end position="264"/>
    </location>
</feature>
<dbReference type="EMBL" id="KV878594">
    <property type="protein sequence ID" value="OJJ54766.1"/>
    <property type="molecule type" value="Genomic_DNA"/>
</dbReference>
<dbReference type="RefSeq" id="XP_040698572.1">
    <property type="nucleotide sequence ID" value="XM_040847453.1"/>
</dbReference>
<dbReference type="GeneID" id="63763526"/>
<dbReference type="Proteomes" id="UP000184356">
    <property type="component" value="Unassembled WGS sequence"/>
</dbReference>
<dbReference type="OrthoDB" id="5428055at2759"/>
<reference evidence="3" key="1">
    <citation type="journal article" date="2017" name="Genome Biol.">
        <title>Comparative genomics reveals high biological diversity and specific adaptations in the industrially and medically important fungal genus Aspergillus.</title>
        <authorList>
            <person name="de Vries R.P."/>
            <person name="Riley R."/>
            <person name="Wiebenga A."/>
            <person name="Aguilar-Osorio G."/>
            <person name="Amillis S."/>
            <person name="Uchima C.A."/>
            <person name="Anderluh G."/>
            <person name="Asadollahi M."/>
            <person name="Askin M."/>
            <person name="Barry K."/>
            <person name="Battaglia E."/>
            <person name="Bayram O."/>
            <person name="Benocci T."/>
            <person name="Braus-Stromeyer S.A."/>
            <person name="Caldana C."/>
            <person name="Canovas D."/>
            <person name="Cerqueira G.C."/>
            <person name="Chen F."/>
            <person name="Chen W."/>
            <person name="Choi C."/>
            <person name="Clum A."/>
            <person name="Dos Santos R.A."/>
            <person name="Damasio A.R."/>
            <person name="Diallinas G."/>
            <person name="Emri T."/>
            <person name="Fekete E."/>
            <person name="Flipphi M."/>
            <person name="Freyberg S."/>
            <person name="Gallo A."/>
            <person name="Gournas C."/>
            <person name="Habgood R."/>
            <person name="Hainaut M."/>
            <person name="Harispe M.L."/>
            <person name="Henrissat B."/>
            <person name="Hilden K.S."/>
            <person name="Hope R."/>
            <person name="Hossain A."/>
            <person name="Karabika E."/>
            <person name="Karaffa L."/>
            <person name="Karanyi Z."/>
            <person name="Krasevec N."/>
            <person name="Kuo A."/>
            <person name="Kusch H."/>
            <person name="LaButti K."/>
            <person name="Lagendijk E.L."/>
            <person name="Lapidus A."/>
            <person name="Levasseur A."/>
            <person name="Lindquist E."/>
            <person name="Lipzen A."/>
            <person name="Logrieco A.F."/>
            <person name="MacCabe A."/>
            <person name="Maekelae M.R."/>
            <person name="Malavazi I."/>
            <person name="Melin P."/>
            <person name="Meyer V."/>
            <person name="Mielnichuk N."/>
            <person name="Miskei M."/>
            <person name="Molnar A.P."/>
            <person name="Mule G."/>
            <person name="Ngan C.Y."/>
            <person name="Orejas M."/>
            <person name="Orosz E."/>
            <person name="Ouedraogo J.P."/>
            <person name="Overkamp K.M."/>
            <person name="Park H.-S."/>
            <person name="Perrone G."/>
            <person name="Piumi F."/>
            <person name="Punt P.J."/>
            <person name="Ram A.F."/>
            <person name="Ramon A."/>
            <person name="Rauscher S."/>
            <person name="Record E."/>
            <person name="Riano-Pachon D.M."/>
            <person name="Robert V."/>
            <person name="Roehrig J."/>
            <person name="Ruller R."/>
            <person name="Salamov A."/>
            <person name="Salih N.S."/>
            <person name="Samson R.A."/>
            <person name="Sandor E."/>
            <person name="Sanguinetti M."/>
            <person name="Schuetze T."/>
            <person name="Sepcic K."/>
            <person name="Shelest E."/>
            <person name="Sherlock G."/>
            <person name="Sophianopoulou V."/>
            <person name="Squina F.M."/>
            <person name="Sun H."/>
            <person name="Susca A."/>
            <person name="Todd R.B."/>
            <person name="Tsang A."/>
            <person name="Unkles S.E."/>
            <person name="van de Wiele N."/>
            <person name="van Rossen-Uffink D."/>
            <person name="Oliveira J.V."/>
            <person name="Vesth T.C."/>
            <person name="Visser J."/>
            <person name="Yu J.-H."/>
            <person name="Zhou M."/>
            <person name="Andersen M.R."/>
            <person name="Archer D.B."/>
            <person name="Baker S.E."/>
            <person name="Benoit I."/>
            <person name="Brakhage A.A."/>
            <person name="Braus G.H."/>
            <person name="Fischer R."/>
            <person name="Frisvad J.C."/>
            <person name="Goldman G.H."/>
            <person name="Houbraken J."/>
            <person name="Oakley B."/>
            <person name="Pocsi I."/>
            <person name="Scazzocchio C."/>
            <person name="Seiboth B."/>
            <person name="vanKuyk P.A."/>
            <person name="Wortman J."/>
            <person name="Dyer P.S."/>
            <person name="Grigoriev I.V."/>
        </authorList>
    </citation>
    <scope>NUCLEOTIDE SEQUENCE [LARGE SCALE GENOMIC DNA]</scope>
    <source>
        <strain evidence="3">CBS 593.65</strain>
    </source>
</reference>
<evidence type="ECO:0000313" key="2">
    <source>
        <dbReference type="EMBL" id="OJJ54766.1"/>
    </source>
</evidence>
<sequence>MSLRSPLSLLQRPKPVWENPALSIGPFRGVAKGGLKYWDAQGPAQGAYDEICADIQRVLNSSCGPVRCSSAVVYDIYMVGRGASTAVPHIMFSCKQAKSRKQAVAAVRKSGIMQSSPGIELGHWEYPPHILNLRLLASSGITEDVDFDQSASHYFLRPIPDPDNSTETLAIQFEMSGSTDHHVATIGSVTEHNGKLFYVVPQHIFPAPYTTDIDSELEDSSDCEFGAFASDDQVSDEEAEFTSQYSISPPSSEADSDSESDAEDIFSEGELHEWTLPVPEESMTTRNSEIEYDETLHMPLPLPKGGPLKRLAKDPIVSSQDLDYALLEVDSDERVLTGLPVMSEVNVSRVSSEGAAVTSVTGAGHLLHGRLSGRVSYVRAPNAAAFQKAFMVDLNGPLHPGDCGSIVRDSTTGKIYGHIFLGSIESGMAYIMPAAKILRDVRSTFERMDEGIVSSTNDTKDFRMGLSTTSITPTPPDSHHQLMVRWPPIYQEYKVAWICEIDFTVAAATAMLDDIHPTSTSRVDNTSVAPSACLENSIFAVKPTQQPMKCWFQRNHTNQYMEGARYRDETPGGRKGLCYEMEAVDHIYEPARTVPSYLTDSGSHMSEHRYAEMVSARFTEMPPDLGTGVAVRVGKREHNTELTRVEDADILAATEAPFLRIDFPDTEKAHSMFISLPPDECLTGLEETPMGAHEGPTTQEYRYLGRVFVMIWENGRRGM</sequence>
<dbReference type="AlphaFoldDB" id="A0A1L9T5R6"/>
<evidence type="ECO:0000256" key="1">
    <source>
        <dbReference type="SAM" id="MobiDB-lite"/>
    </source>
</evidence>
<evidence type="ECO:0000313" key="3">
    <source>
        <dbReference type="Proteomes" id="UP000184356"/>
    </source>
</evidence>
<feature type="region of interest" description="Disordered" evidence="1">
    <location>
        <begin position="232"/>
        <end position="264"/>
    </location>
</feature>
<organism evidence="2 3">
    <name type="scientific">Aspergillus sydowii CBS 593.65</name>
    <dbReference type="NCBI Taxonomy" id="1036612"/>
    <lineage>
        <taxon>Eukaryota</taxon>
        <taxon>Fungi</taxon>
        <taxon>Dikarya</taxon>
        <taxon>Ascomycota</taxon>
        <taxon>Pezizomycotina</taxon>
        <taxon>Eurotiomycetes</taxon>
        <taxon>Eurotiomycetidae</taxon>
        <taxon>Eurotiales</taxon>
        <taxon>Aspergillaceae</taxon>
        <taxon>Aspergillus</taxon>
        <taxon>Aspergillus subgen. Nidulantes</taxon>
    </lineage>
</organism>
<accession>A0A1L9T5R6</accession>
<proteinExistence type="predicted"/>
<name>A0A1L9T5R6_9EURO</name>